<dbReference type="Proteomes" id="UP000320672">
    <property type="component" value="Chromosome"/>
</dbReference>
<sequence>MNENSENNRKHDLNQAENSSRFANQVETKANRKIKAMRHRGTDLWFGLGMMGLVGWSVVVPTLVGTGIGMWLDHRFPRAQSWTLMLLVAGLLIGCFNAWMWVSKEDKAMHEEKEDENE</sequence>
<dbReference type="InterPro" id="IPR011744">
    <property type="entry name" value="ATPase_gene1"/>
</dbReference>
<evidence type="ECO:0000313" key="4">
    <source>
        <dbReference type="Proteomes" id="UP000320672"/>
    </source>
</evidence>
<dbReference type="Pfam" id="PF09527">
    <property type="entry name" value="ATPase_gene1"/>
    <property type="match status" value="1"/>
</dbReference>
<reference evidence="3 4" key="1">
    <citation type="submission" date="2019-02" db="EMBL/GenBank/DDBJ databases">
        <title>Deep-cultivation of Planctomycetes and their phenomic and genomic characterization uncovers novel biology.</title>
        <authorList>
            <person name="Wiegand S."/>
            <person name="Jogler M."/>
            <person name="Boedeker C."/>
            <person name="Pinto D."/>
            <person name="Vollmers J."/>
            <person name="Rivas-Marin E."/>
            <person name="Kohn T."/>
            <person name="Peeters S.H."/>
            <person name="Heuer A."/>
            <person name="Rast P."/>
            <person name="Oberbeckmann S."/>
            <person name="Bunk B."/>
            <person name="Jeske O."/>
            <person name="Meyerdierks A."/>
            <person name="Storesund J.E."/>
            <person name="Kallscheuer N."/>
            <person name="Luecker S."/>
            <person name="Lage O.M."/>
            <person name="Pohl T."/>
            <person name="Merkel B.J."/>
            <person name="Hornburger P."/>
            <person name="Mueller R.-W."/>
            <person name="Bruemmer F."/>
            <person name="Labrenz M."/>
            <person name="Spormann A.M."/>
            <person name="Op den Camp H."/>
            <person name="Overmann J."/>
            <person name="Amann R."/>
            <person name="Jetten M.S.M."/>
            <person name="Mascher T."/>
            <person name="Medema M.H."/>
            <person name="Devos D.P."/>
            <person name="Kaster A.-K."/>
            <person name="Ovreas L."/>
            <person name="Rohde M."/>
            <person name="Galperin M.Y."/>
            <person name="Jogler C."/>
        </authorList>
    </citation>
    <scope>NUCLEOTIDE SEQUENCE [LARGE SCALE GENOMIC DNA]</scope>
    <source>
        <strain evidence="3 4">FF011L</strain>
    </source>
</reference>
<organism evidence="3 4">
    <name type="scientific">Roseimaritima multifibrata</name>
    <dbReference type="NCBI Taxonomy" id="1930274"/>
    <lineage>
        <taxon>Bacteria</taxon>
        <taxon>Pseudomonadati</taxon>
        <taxon>Planctomycetota</taxon>
        <taxon>Planctomycetia</taxon>
        <taxon>Pirellulales</taxon>
        <taxon>Pirellulaceae</taxon>
        <taxon>Roseimaritima</taxon>
    </lineage>
</organism>
<evidence type="ECO:0000256" key="1">
    <source>
        <dbReference type="SAM" id="MobiDB-lite"/>
    </source>
</evidence>
<dbReference type="EMBL" id="CP036262">
    <property type="protein sequence ID" value="QDS94429.1"/>
    <property type="molecule type" value="Genomic_DNA"/>
</dbReference>
<protein>
    <submittedName>
        <fullName evidence="3">F0F1-ATPase subunit (ATPase_gene1)</fullName>
    </submittedName>
</protein>
<evidence type="ECO:0000313" key="3">
    <source>
        <dbReference type="EMBL" id="QDS94429.1"/>
    </source>
</evidence>
<keyword evidence="2" id="KW-0472">Membrane</keyword>
<proteinExistence type="predicted"/>
<name>A0A517MHS4_9BACT</name>
<dbReference type="NCBIfam" id="TIGR02230">
    <property type="entry name" value="ATPase_gene1"/>
    <property type="match status" value="1"/>
</dbReference>
<accession>A0A517MHS4</accession>
<feature type="region of interest" description="Disordered" evidence="1">
    <location>
        <begin position="1"/>
        <end position="24"/>
    </location>
</feature>
<gene>
    <name evidence="3" type="ORF">FF011L_32080</name>
</gene>
<dbReference type="OrthoDB" id="466056at2"/>
<dbReference type="KEGG" id="rml:FF011L_32080"/>
<keyword evidence="2" id="KW-1133">Transmembrane helix</keyword>
<dbReference type="InterPro" id="IPR032820">
    <property type="entry name" value="ATPase_put"/>
</dbReference>
<evidence type="ECO:0000256" key="2">
    <source>
        <dbReference type="SAM" id="Phobius"/>
    </source>
</evidence>
<feature type="transmembrane region" description="Helical" evidence="2">
    <location>
        <begin position="44"/>
        <end position="72"/>
    </location>
</feature>
<feature type="compositionally biased region" description="Polar residues" evidence="1">
    <location>
        <begin position="15"/>
        <end position="24"/>
    </location>
</feature>
<dbReference type="AlphaFoldDB" id="A0A517MHS4"/>
<feature type="compositionally biased region" description="Basic and acidic residues" evidence="1">
    <location>
        <begin position="1"/>
        <end position="14"/>
    </location>
</feature>
<feature type="transmembrane region" description="Helical" evidence="2">
    <location>
        <begin position="84"/>
        <end position="102"/>
    </location>
</feature>
<keyword evidence="4" id="KW-1185">Reference proteome</keyword>
<dbReference type="RefSeq" id="WP_145352464.1">
    <property type="nucleotide sequence ID" value="NZ_CP036262.1"/>
</dbReference>
<keyword evidence="2" id="KW-0812">Transmembrane</keyword>